<evidence type="ECO:0000313" key="7">
    <source>
        <dbReference type="EMBL" id="CAF1395617.1"/>
    </source>
</evidence>
<feature type="domain" description="ABC transmembrane type-1" evidence="6">
    <location>
        <begin position="15"/>
        <end position="94"/>
    </location>
</feature>
<feature type="transmembrane region" description="Helical" evidence="5">
    <location>
        <begin position="144"/>
        <end position="167"/>
    </location>
</feature>
<comment type="subcellular location">
    <subcellularLocation>
        <location evidence="1">Membrane</location>
        <topology evidence="1">Multi-pass membrane protein</topology>
    </subcellularLocation>
</comment>
<dbReference type="PANTHER" id="PTHR24221">
    <property type="entry name" value="ATP-BINDING CASSETTE SUB-FAMILY B"/>
    <property type="match status" value="1"/>
</dbReference>
<comment type="caution">
    <text evidence="8">The sequence shown here is derived from an EMBL/GenBank/DDBJ whole genome shotgun (WGS) entry which is preliminary data.</text>
</comment>
<dbReference type="InterPro" id="IPR039421">
    <property type="entry name" value="Type_1_exporter"/>
</dbReference>
<dbReference type="Proteomes" id="UP000677228">
    <property type="component" value="Unassembled WGS sequence"/>
</dbReference>
<protein>
    <recommendedName>
        <fullName evidence="6">ABC transmembrane type-1 domain-containing protein</fullName>
    </recommendedName>
</protein>
<dbReference type="GO" id="GO:0140359">
    <property type="term" value="F:ABC-type transporter activity"/>
    <property type="evidence" value="ECO:0007669"/>
    <property type="project" value="InterPro"/>
</dbReference>
<organism evidence="8 9">
    <name type="scientific">Didymodactylos carnosus</name>
    <dbReference type="NCBI Taxonomy" id="1234261"/>
    <lineage>
        <taxon>Eukaryota</taxon>
        <taxon>Metazoa</taxon>
        <taxon>Spiralia</taxon>
        <taxon>Gnathifera</taxon>
        <taxon>Rotifera</taxon>
        <taxon>Eurotatoria</taxon>
        <taxon>Bdelloidea</taxon>
        <taxon>Philodinida</taxon>
        <taxon>Philodinidae</taxon>
        <taxon>Didymodactylos</taxon>
    </lineage>
</organism>
<dbReference type="GO" id="GO:0005524">
    <property type="term" value="F:ATP binding"/>
    <property type="evidence" value="ECO:0007669"/>
    <property type="project" value="InterPro"/>
</dbReference>
<feature type="transmembrane region" description="Helical" evidence="5">
    <location>
        <begin position="179"/>
        <end position="197"/>
    </location>
</feature>
<keyword evidence="3 5" id="KW-1133">Transmembrane helix</keyword>
<evidence type="ECO:0000256" key="4">
    <source>
        <dbReference type="ARBA" id="ARBA00023136"/>
    </source>
</evidence>
<dbReference type="AlphaFoldDB" id="A0A8S2S1Q1"/>
<evidence type="ECO:0000256" key="5">
    <source>
        <dbReference type="SAM" id="Phobius"/>
    </source>
</evidence>
<evidence type="ECO:0000313" key="9">
    <source>
        <dbReference type="Proteomes" id="UP000682733"/>
    </source>
</evidence>
<sequence length="199" mass="22924">MEPNKVKQQHEIRLYCTLLIALGLIILLSRLMQNLFFSISGAELTKRIRAKAIQCMLKQEVGWFDRQENHSGVLCERLSTDALAIQNVYFEIVLSKKTKEILEQASVLAAETLQNIRTVVQLTKEDFFVQKYSRLSKTYSYIKAITHAVAMSNFYFTLAATYVTVFVLVKHEQIKTENIMMVVAFILFTIQPFQIIFAS</sequence>
<evidence type="ECO:0000256" key="2">
    <source>
        <dbReference type="ARBA" id="ARBA00022692"/>
    </source>
</evidence>
<evidence type="ECO:0000313" key="8">
    <source>
        <dbReference type="EMBL" id="CAF4203053.1"/>
    </source>
</evidence>
<keyword evidence="2 5" id="KW-0812">Transmembrane</keyword>
<reference evidence="8" key="1">
    <citation type="submission" date="2021-02" db="EMBL/GenBank/DDBJ databases">
        <authorList>
            <person name="Nowell W R."/>
        </authorList>
    </citation>
    <scope>NUCLEOTIDE SEQUENCE</scope>
</reference>
<dbReference type="SUPFAM" id="SSF90123">
    <property type="entry name" value="ABC transporter transmembrane region"/>
    <property type="match status" value="1"/>
</dbReference>
<dbReference type="PANTHER" id="PTHR24221:SF503">
    <property type="entry name" value="MITOCHONDRIAL POTASSIUM CHANNEL ATP-BINDING SUBUNIT"/>
    <property type="match status" value="1"/>
</dbReference>
<dbReference type="Gene3D" id="1.20.1560.10">
    <property type="entry name" value="ABC transporter type 1, transmembrane domain"/>
    <property type="match status" value="1"/>
</dbReference>
<dbReference type="Proteomes" id="UP000682733">
    <property type="component" value="Unassembled WGS sequence"/>
</dbReference>
<dbReference type="GO" id="GO:0016020">
    <property type="term" value="C:membrane"/>
    <property type="evidence" value="ECO:0007669"/>
    <property type="project" value="UniProtKB-SubCell"/>
</dbReference>
<name>A0A8S2S1Q1_9BILA</name>
<gene>
    <name evidence="7" type="ORF">OVA965_LOCUS32794</name>
    <name evidence="8" type="ORF">TMI583_LOCUS33658</name>
</gene>
<proteinExistence type="predicted"/>
<dbReference type="PROSITE" id="PS50929">
    <property type="entry name" value="ABC_TM1F"/>
    <property type="match status" value="2"/>
</dbReference>
<feature type="transmembrane region" description="Helical" evidence="5">
    <location>
        <begin position="12"/>
        <end position="32"/>
    </location>
</feature>
<dbReference type="Pfam" id="PF00664">
    <property type="entry name" value="ABC_membrane"/>
    <property type="match status" value="2"/>
</dbReference>
<evidence type="ECO:0000256" key="1">
    <source>
        <dbReference type="ARBA" id="ARBA00004141"/>
    </source>
</evidence>
<evidence type="ECO:0000259" key="6">
    <source>
        <dbReference type="PROSITE" id="PS50929"/>
    </source>
</evidence>
<dbReference type="InterPro" id="IPR011527">
    <property type="entry name" value="ABC1_TM_dom"/>
</dbReference>
<dbReference type="EMBL" id="CAJOBA010047598">
    <property type="protein sequence ID" value="CAF4203053.1"/>
    <property type="molecule type" value="Genomic_DNA"/>
</dbReference>
<feature type="non-terminal residue" evidence="8">
    <location>
        <position position="1"/>
    </location>
</feature>
<evidence type="ECO:0000256" key="3">
    <source>
        <dbReference type="ARBA" id="ARBA00022989"/>
    </source>
</evidence>
<keyword evidence="4 5" id="KW-0472">Membrane</keyword>
<accession>A0A8S2S1Q1</accession>
<feature type="domain" description="ABC transmembrane type-1" evidence="6">
    <location>
        <begin position="95"/>
        <end position="199"/>
    </location>
</feature>
<dbReference type="InterPro" id="IPR036640">
    <property type="entry name" value="ABC1_TM_sf"/>
</dbReference>
<dbReference type="EMBL" id="CAJNOK010025886">
    <property type="protein sequence ID" value="CAF1395617.1"/>
    <property type="molecule type" value="Genomic_DNA"/>
</dbReference>